<gene>
    <name evidence="1" type="ORF">M3M39_05005</name>
</gene>
<protein>
    <submittedName>
        <fullName evidence="1">DUF6275 family protein</fullName>
    </submittedName>
</protein>
<dbReference type="EMBL" id="CP097118">
    <property type="protein sequence ID" value="USS87483.1"/>
    <property type="molecule type" value="Genomic_DNA"/>
</dbReference>
<reference evidence="1" key="1">
    <citation type="submission" date="2022-05" db="EMBL/GenBank/DDBJ databases">
        <authorList>
            <person name="Oliphant S.A."/>
            <person name="Watson-Haigh N.S."/>
            <person name="Sumby K.M."/>
            <person name="Gardner J.M."/>
            <person name="Jiranek V."/>
        </authorList>
    </citation>
    <scope>NUCLEOTIDE SEQUENCE</scope>
    <source>
        <strain evidence="1">KI11_C11</strain>
    </source>
</reference>
<organism evidence="1 2">
    <name type="scientific">Fructilactobacillus hinvesii</name>
    <dbReference type="NCBI Taxonomy" id="2940300"/>
    <lineage>
        <taxon>Bacteria</taxon>
        <taxon>Bacillati</taxon>
        <taxon>Bacillota</taxon>
        <taxon>Bacilli</taxon>
        <taxon>Lactobacillales</taxon>
        <taxon>Lactobacillaceae</taxon>
        <taxon>Fructilactobacillus</taxon>
    </lineage>
</organism>
<dbReference type="InterPro" id="IPR046242">
    <property type="entry name" value="DUF6275"/>
</dbReference>
<evidence type="ECO:0000313" key="2">
    <source>
        <dbReference type="Proteomes" id="UP001057025"/>
    </source>
</evidence>
<evidence type="ECO:0000313" key="1">
    <source>
        <dbReference type="EMBL" id="USS87483.1"/>
    </source>
</evidence>
<sequence>MPKAFGYSESLNYIKNRLKNNETTQIIVGKEKMLGYIVPPKDYEKLQLEFNKQNKKRRLIVDMDLFLQLASGEIWKRYCTVKNKEKGLVTGRPFVIWSCKTLQNMKAILGIPGKNKWLFEVTLDGDMNAMYLDCYSKMKNVPIALEQLEKSED</sequence>
<proteinExistence type="predicted"/>
<accession>A0ABY5BSP0</accession>
<keyword evidence="2" id="KW-1185">Reference proteome</keyword>
<dbReference type="RefSeq" id="WP_252796779.1">
    <property type="nucleotide sequence ID" value="NZ_CP097118.1"/>
</dbReference>
<dbReference type="Pfam" id="PF19791">
    <property type="entry name" value="DUF6275"/>
    <property type="match status" value="1"/>
</dbReference>
<dbReference type="Proteomes" id="UP001057025">
    <property type="component" value="Chromosome"/>
</dbReference>
<name>A0ABY5BSP0_9LACO</name>